<keyword evidence="2" id="KW-0813">Transport</keyword>
<evidence type="ECO:0000259" key="8">
    <source>
        <dbReference type="PROSITE" id="PS50850"/>
    </source>
</evidence>
<evidence type="ECO:0000256" key="1">
    <source>
        <dbReference type="ARBA" id="ARBA00004651"/>
    </source>
</evidence>
<dbReference type="SUPFAM" id="SSF103473">
    <property type="entry name" value="MFS general substrate transporter"/>
    <property type="match status" value="1"/>
</dbReference>
<proteinExistence type="predicted"/>
<protein>
    <submittedName>
        <fullName evidence="9">MFS transporter</fullName>
    </submittedName>
</protein>
<keyword evidence="5 7" id="KW-0472">Membrane</keyword>
<dbReference type="EMBL" id="QFZU02000071">
    <property type="protein sequence ID" value="RGA03828.1"/>
    <property type="molecule type" value="Genomic_DNA"/>
</dbReference>
<keyword evidence="3 7" id="KW-0812">Transmembrane</keyword>
<organism evidence="9 10">
    <name type="scientific">Microbispora triticiradicis</name>
    <dbReference type="NCBI Taxonomy" id="2200763"/>
    <lineage>
        <taxon>Bacteria</taxon>
        <taxon>Bacillati</taxon>
        <taxon>Actinomycetota</taxon>
        <taxon>Actinomycetes</taxon>
        <taxon>Streptosporangiales</taxon>
        <taxon>Streptosporangiaceae</taxon>
        <taxon>Microbispora</taxon>
    </lineage>
</organism>
<feature type="transmembrane region" description="Helical" evidence="7">
    <location>
        <begin position="12"/>
        <end position="38"/>
    </location>
</feature>
<evidence type="ECO:0000256" key="3">
    <source>
        <dbReference type="ARBA" id="ARBA00022692"/>
    </source>
</evidence>
<accession>A0ABX9LJG2</accession>
<dbReference type="Pfam" id="PF07690">
    <property type="entry name" value="MFS_1"/>
    <property type="match status" value="1"/>
</dbReference>
<dbReference type="PANTHER" id="PTHR42718:SF9">
    <property type="entry name" value="MAJOR FACILITATOR SUPERFAMILY MULTIDRUG TRANSPORTER MFSC"/>
    <property type="match status" value="1"/>
</dbReference>
<evidence type="ECO:0000313" key="9">
    <source>
        <dbReference type="EMBL" id="RGA03828.1"/>
    </source>
</evidence>
<gene>
    <name evidence="9" type="ORF">DI270_017190</name>
</gene>
<dbReference type="PANTHER" id="PTHR42718">
    <property type="entry name" value="MAJOR FACILITATOR SUPERFAMILY MULTIDRUG TRANSPORTER MFSC"/>
    <property type="match status" value="1"/>
</dbReference>
<feature type="transmembrane region" description="Helical" evidence="7">
    <location>
        <begin position="314"/>
        <end position="337"/>
    </location>
</feature>
<feature type="transmembrane region" description="Helical" evidence="7">
    <location>
        <begin position="285"/>
        <end position="308"/>
    </location>
</feature>
<dbReference type="Proteomes" id="UP000262538">
    <property type="component" value="Unassembled WGS sequence"/>
</dbReference>
<feature type="transmembrane region" description="Helical" evidence="7">
    <location>
        <begin position="50"/>
        <end position="66"/>
    </location>
</feature>
<keyword evidence="10" id="KW-1185">Reference proteome</keyword>
<feature type="transmembrane region" description="Helical" evidence="7">
    <location>
        <begin position="492"/>
        <end position="510"/>
    </location>
</feature>
<comment type="caution">
    <text evidence="9">The sequence shown here is derived from an EMBL/GenBank/DDBJ whole genome shotgun (WGS) entry which is preliminary data.</text>
</comment>
<dbReference type="InterPro" id="IPR011701">
    <property type="entry name" value="MFS"/>
</dbReference>
<reference evidence="9 10" key="1">
    <citation type="submission" date="2018-08" db="EMBL/GenBank/DDBJ databases">
        <title>Microbispora. triticiradicis sp. nov., a novel actinomycete isolated from the root of wheat (Triticum aestivum L.)).</title>
        <authorList>
            <person name="Han C."/>
        </authorList>
    </citation>
    <scope>NUCLEOTIDE SEQUENCE [LARGE SCALE GENOMIC DNA]</scope>
    <source>
        <strain evidence="9 10">NEAU-HRDPA2-9</strain>
    </source>
</reference>
<evidence type="ECO:0000256" key="5">
    <source>
        <dbReference type="ARBA" id="ARBA00023136"/>
    </source>
</evidence>
<dbReference type="CDD" id="cd17321">
    <property type="entry name" value="MFS_MMR_MDR_like"/>
    <property type="match status" value="1"/>
</dbReference>
<evidence type="ECO:0000256" key="7">
    <source>
        <dbReference type="SAM" id="Phobius"/>
    </source>
</evidence>
<feature type="transmembrane region" description="Helical" evidence="7">
    <location>
        <begin position="243"/>
        <end position="260"/>
    </location>
</feature>
<feature type="compositionally biased region" description="Acidic residues" evidence="6">
    <location>
        <begin position="518"/>
        <end position="527"/>
    </location>
</feature>
<feature type="transmembrane region" description="Helical" evidence="7">
    <location>
        <begin position="136"/>
        <end position="160"/>
    </location>
</feature>
<feature type="domain" description="Major facilitator superfamily (MFS) profile" evidence="8">
    <location>
        <begin position="12"/>
        <end position="514"/>
    </location>
</feature>
<dbReference type="PRINTS" id="PR01036">
    <property type="entry name" value="TCRTETB"/>
</dbReference>
<dbReference type="PROSITE" id="PS50850">
    <property type="entry name" value="MFS"/>
    <property type="match status" value="1"/>
</dbReference>
<comment type="subcellular location">
    <subcellularLocation>
        <location evidence="1">Cell membrane</location>
        <topology evidence="1">Multi-pass membrane protein</topology>
    </subcellularLocation>
</comment>
<dbReference type="Gene3D" id="1.20.1720.10">
    <property type="entry name" value="Multidrug resistance protein D"/>
    <property type="match status" value="2"/>
</dbReference>
<feature type="region of interest" description="Disordered" evidence="6">
    <location>
        <begin position="511"/>
        <end position="544"/>
    </location>
</feature>
<feature type="transmembrane region" description="Helical" evidence="7">
    <location>
        <begin position="166"/>
        <end position="186"/>
    </location>
</feature>
<evidence type="ECO:0000256" key="6">
    <source>
        <dbReference type="SAM" id="MobiDB-lite"/>
    </source>
</evidence>
<feature type="transmembrane region" description="Helical" evidence="7">
    <location>
        <begin position="78"/>
        <end position="97"/>
    </location>
</feature>
<feature type="transmembrane region" description="Helical" evidence="7">
    <location>
        <begin position="380"/>
        <end position="401"/>
    </location>
</feature>
<feature type="transmembrane region" description="Helical" evidence="7">
    <location>
        <begin position="421"/>
        <end position="442"/>
    </location>
</feature>
<evidence type="ECO:0000256" key="2">
    <source>
        <dbReference type="ARBA" id="ARBA00022448"/>
    </source>
</evidence>
<dbReference type="InterPro" id="IPR020846">
    <property type="entry name" value="MFS_dom"/>
</dbReference>
<feature type="transmembrane region" description="Helical" evidence="7">
    <location>
        <begin position="103"/>
        <end position="124"/>
    </location>
</feature>
<evidence type="ECO:0000313" key="10">
    <source>
        <dbReference type="Proteomes" id="UP000262538"/>
    </source>
</evidence>
<dbReference type="InterPro" id="IPR036259">
    <property type="entry name" value="MFS_trans_sf"/>
</dbReference>
<dbReference type="RefSeq" id="WP_111700909.1">
    <property type="nucleotide sequence ID" value="NZ_QFZU02000071.1"/>
</dbReference>
<feature type="transmembrane region" description="Helical" evidence="7">
    <location>
        <begin position="198"/>
        <end position="216"/>
    </location>
</feature>
<name>A0ABX9LJG2_9ACTN</name>
<evidence type="ECO:0000256" key="4">
    <source>
        <dbReference type="ARBA" id="ARBA00022989"/>
    </source>
</evidence>
<keyword evidence="4 7" id="KW-1133">Transmembrane helix</keyword>
<sequence length="544" mass="55812">MPSPNSRQSWLPLVVLATGVSMVVIDATIVNVAVPAILADLRLGATDVEWINSVYSLMFAALLIPFGRMGDLHGRRRLFALGVVVFLLASVLAALSVNGPMLIAVRAVQGVGAAMAVPMTLAIINQIYTGRQRVIAFAVWGSIIGGMAAAGPLAGGWLVTEYGWRAAFWINLPIAALLLLGSLRVPESRAGHAAGADLAGLVLAVTGTTGVVFALIEGQKYGWLAPRRTADLFGLRFESVSPVPFAFGAGVVALAALVVLERRRERAGRPVLVDLTLFELPSFRYGSMAAVIVALGEFGMILVLPLFLQSALGYTAFRAGLVIAVLALGTFLAGGLVPALSKRWSPRAIVRAGLGMEAVGAAGIGLSLTPGMGPWRLVPWLLLYGSGIGFATAQLTGVLLADVPARLSGGASALQSTIRQLGAALGVAVLGGVLVAGLGSAVERGLADRPEQVRAGVARVVEESAGAAIPSIRDPAIHAAAVEGAAEATRRVALITALALLAGVGATLLLPRTPASPDEPDEPDEPGEPVAAAGPDTGGRDPKT</sequence>